<evidence type="ECO:0000313" key="2">
    <source>
        <dbReference type="Proteomes" id="UP000247612"/>
    </source>
</evidence>
<gene>
    <name evidence="1" type="ORF">DES51_10385</name>
</gene>
<name>A0A318L4U2_9FIRM</name>
<sequence>MAITVSCEGILRSPEDKLRVMESIKTLCEREHLFLEQDQEHGEIIVCPEGIIEIEYRMDYVILKTTTSVAGAGYHAYVCEFFDQLVNSCATALLIDDECEYLEDHDFERLRDHYFYSYLHLLLTNMKQMDEQEEATYAWDNKSYLPLAKSGCVITPMGYLNVREFTHQTLDDAAKAFFIWNDLEKNAFFYRNSALNSMWNDCTFEIGSEAKASVAEHILEAIEKAHALDQKLPLPMKQYRHLCGLLNRPEKIKTAADMGLDEVGYRLEEVLYPYGSWLILEDGRCTCSFDHNTMILTRCDQNQEWLSTMRITGYTADHKLKEFAEGFVSRSDADDVFEWEDETIRCRGMRVQLNDEQHTILIQAQLICEKETLMITIELADLSTCERTMEHLHMILYNKETEREEYDVRI</sequence>
<dbReference type="OrthoDB" id="1700332at2"/>
<keyword evidence="2" id="KW-1185">Reference proteome</keyword>
<dbReference type="STRING" id="1034346.GCA_000313565_02092"/>
<evidence type="ECO:0000313" key="1">
    <source>
        <dbReference type="EMBL" id="PXX80493.1"/>
    </source>
</evidence>
<organism evidence="1 2">
    <name type="scientific">Dielma fastidiosa</name>
    <dbReference type="NCBI Taxonomy" id="1034346"/>
    <lineage>
        <taxon>Bacteria</taxon>
        <taxon>Bacillati</taxon>
        <taxon>Bacillota</taxon>
        <taxon>Erysipelotrichia</taxon>
        <taxon>Erysipelotrichales</taxon>
        <taxon>Erysipelotrichaceae</taxon>
        <taxon>Dielma</taxon>
    </lineage>
</organism>
<accession>A0A318L4U2</accession>
<proteinExistence type="predicted"/>
<protein>
    <submittedName>
        <fullName evidence="1">Uncharacterized protein</fullName>
    </submittedName>
</protein>
<reference evidence="1 2" key="1">
    <citation type="submission" date="2018-05" db="EMBL/GenBank/DDBJ databases">
        <title>Genomic Encyclopedia of Type Strains, Phase IV (KMG-IV): sequencing the most valuable type-strain genomes for metagenomic binning, comparative biology and taxonomic classification.</title>
        <authorList>
            <person name="Goeker M."/>
        </authorList>
    </citation>
    <scope>NUCLEOTIDE SEQUENCE [LARGE SCALE GENOMIC DNA]</scope>
    <source>
        <strain evidence="1 2">JC118</strain>
    </source>
</reference>
<dbReference type="RefSeq" id="WP_022938396.1">
    <property type="nucleotide sequence ID" value="NZ_CABKRQ010000005.1"/>
</dbReference>
<dbReference type="Proteomes" id="UP000247612">
    <property type="component" value="Unassembled WGS sequence"/>
</dbReference>
<dbReference type="AlphaFoldDB" id="A0A318L4U2"/>
<comment type="caution">
    <text evidence="1">The sequence shown here is derived from an EMBL/GenBank/DDBJ whole genome shotgun (WGS) entry which is preliminary data.</text>
</comment>
<dbReference type="EMBL" id="QJKH01000003">
    <property type="protein sequence ID" value="PXX80493.1"/>
    <property type="molecule type" value="Genomic_DNA"/>
</dbReference>